<reference evidence="1 2" key="1">
    <citation type="submission" date="2019-09" db="EMBL/GenBank/DDBJ databases">
        <title>Isolation and complete genome sequencing of Methylocystis species.</title>
        <authorList>
            <person name="Rumah B.L."/>
            <person name="Stead C.E."/>
            <person name="Stevens B.C."/>
            <person name="Minton N.P."/>
            <person name="Grosse-Honebrink A."/>
            <person name="Zhang Y."/>
        </authorList>
    </citation>
    <scope>NUCLEOTIDE SEQUENCE [LARGE SCALE GENOMIC DNA]</scope>
    <source>
        <strain evidence="1 2">BRCS2</strain>
        <plasmid evidence="1 2">unnamed2</plasmid>
    </source>
</reference>
<name>A0A6B8MEW0_9HYPH</name>
<dbReference type="AlphaFoldDB" id="A0A6B8MEW0"/>
<keyword evidence="1" id="KW-0614">Plasmid</keyword>
<dbReference type="Proteomes" id="UP000422569">
    <property type="component" value="Plasmid unnamed2"/>
</dbReference>
<accession>A0A6B8MEW0</accession>
<dbReference type="GeneID" id="42570963"/>
<evidence type="ECO:0000313" key="2">
    <source>
        <dbReference type="Proteomes" id="UP000422569"/>
    </source>
</evidence>
<geneLocation type="plasmid" evidence="1">
    <name>unnamed2</name>
</geneLocation>
<evidence type="ECO:0008006" key="3">
    <source>
        <dbReference type="Google" id="ProtNLM"/>
    </source>
</evidence>
<dbReference type="KEGG" id="mpar:F7D14_21085"/>
<evidence type="ECO:0000313" key="1">
    <source>
        <dbReference type="EMBL" id="QGN00080.1"/>
    </source>
</evidence>
<sequence length="239" mass="26579">MVPLANLLRFSSSANLEKLRQDGRNLQTSKNSARLAARLCALAVFAQASACRAELPLDIPTVQDARKFVISHTDAGCDDTDNVRLIKEDRMIVASQSGKVATIIYDLYCEYSAARTRVFLLWRTFSGYRLMHFAKPVYELRWADDIGSELAEKPRAIGYEVATRLPNGKIDPNSLEITSNDPWGANEDAGEQGSWEFQHNAGAYSLSSFEVDPFSERSLGPGKASQLKGKRFVLFPPEK</sequence>
<proteinExistence type="predicted"/>
<keyword evidence="2" id="KW-1185">Reference proteome</keyword>
<organism evidence="1 2">
    <name type="scientific">Methylocystis parvus</name>
    <dbReference type="NCBI Taxonomy" id="134"/>
    <lineage>
        <taxon>Bacteria</taxon>
        <taxon>Pseudomonadati</taxon>
        <taxon>Pseudomonadota</taxon>
        <taxon>Alphaproteobacteria</taxon>
        <taxon>Hyphomicrobiales</taxon>
        <taxon>Methylocystaceae</taxon>
        <taxon>Methylocystis</taxon>
    </lineage>
</organism>
<dbReference type="RefSeq" id="WP_154420452.1">
    <property type="nucleotide sequence ID" value="NZ_CP044333.1"/>
</dbReference>
<gene>
    <name evidence="1" type="ORF">F7D14_21085</name>
</gene>
<protein>
    <recommendedName>
        <fullName evidence="3">DUF1176 domain-containing protein</fullName>
    </recommendedName>
</protein>
<dbReference type="EMBL" id="CP044333">
    <property type="protein sequence ID" value="QGN00080.1"/>
    <property type="molecule type" value="Genomic_DNA"/>
</dbReference>